<dbReference type="Proteomes" id="UP000634136">
    <property type="component" value="Unassembled WGS sequence"/>
</dbReference>
<gene>
    <name evidence="1" type="ORF">G2W53_024598</name>
</gene>
<dbReference type="EMBL" id="JAAIUW010000008">
    <property type="protein sequence ID" value="KAF7819143.1"/>
    <property type="molecule type" value="Genomic_DNA"/>
</dbReference>
<accession>A0A834TBV1</accession>
<sequence length="121" mass="13207">MSEGELGSEIIEGGGTSTSTSRKVFKSASQELEYLKYDVKKEKSSIRNALLTTYQAAISPPGGLWQDMTNFTLLAHPSWSPSIHLSLEYLCLATPYVFLYLSPSLSTSSRQACSLLGPLIL</sequence>
<name>A0A834TBV1_9FABA</name>
<evidence type="ECO:0000313" key="2">
    <source>
        <dbReference type="Proteomes" id="UP000634136"/>
    </source>
</evidence>
<evidence type="ECO:0000313" key="1">
    <source>
        <dbReference type="EMBL" id="KAF7819143.1"/>
    </source>
</evidence>
<dbReference type="AlphaFoldDB" id="A0A834TBV1"/>
<dbReference type="OrthoDB" id="681126at2759"/>
<organism evidence="1 2">
    <name type="scientific">Senna tora</name>
    <dbReference type="NCBI Taxonomy" id="362788"/>
    <lineage>
        <taxon>Eukaryota</taxon>
        <taxon>Viridiplantae</taxon>
        <taxon>Streptophyta</taxon>
        <taxon>Embryophyta</taxon>
        <taxon>Tracheophyta</taxon>
        <taxon>Spermatophyta</taxon>
        <taxon>Magnoliopsida</taxon>
        <taxon>eudicotyledons</taxon>
        <taxon>Gunneridae</taxon>
        <taxon>Pentapetalae</taxon>
        <taxon>rosids</taxon>
        <taxon>fabids</taxon>
        <taxon>Fabales</taxon>
        <taxon>Fabaceae</taxon>
        <taxon>Caesalpinioideae</taxon>
        <taxon>Cassia clade</taxon>
        <taxon>Senna</taxon>
    </lineage>
</organism>
<proteinExistence type="predicted"/>
<keyword evidence="2" id="KW-1185">Reference proteome</keyword>
<reference evidence="1" key="1">
    <citation type="submission" date="2020-09" db="EMBL/GenBank/DDBJ databases">
        <title>Genome-Enabled Discovery of Anthraquinone Biosynthesis in Senna tora.</title>
        <authorList>
            <person name="Kang S.-H."/>
            <person name="Pandey R.P."/>
            <person name="Lee C.-M."/>
            <person name="Sim J.-S."/>
            <person name="Jeong J.-T."/>
            <person name="Choi B.-S."/>
            <person name="Jung M."/>
            <person name="Ginzburg D."/>
            <person name="Zhao K."/>
            <person name="Won S.Y."/>
            <person name="Oh T.-J."/>
            <person name="Yu Y."/>
            <person name="Kim N.-H."/>
            <person name="Lee O.R."/>
            <person name="Lee T.-H."/>
            <person name="Bashyal P."/>
            <person name="Kim T.-S."/>
            <person name="Lee W.-H."/>
            <person name="Kawkins C."/>
            <person name="Kim C.-K."/>
            <person name="Kim J.S."/>
            <person name="Ahn B.O."/>
            <person name="Rhee S.Y."/>
            <person name="Sohng J.K."/>
        </authorList>
    </citation>
    <scope>NUCLEOTIDE SEQUENCE</scope>
    <source>
        <tissue evidence="1">Leaf</tissue>
    </source>
</reference>
<protein>
    <submittedName>
        <fullName evidence="1">Ankyrin repeat-containing protein</fullName>
    </submittedName>
</protein>
<comment type="caution">
    <text evidence="1">The sequence shown here is derived from an EMBL/GenBank/DDBJ whole genome shotgun (WGS) entry which is preliminary data.</text>
</comment>